<dbReference type="AlphaFoldDB" id="A0A9D4JE87"/>
<protein>
    <submittedName>
        <fullName evidence="2">Uncharacterized protein</fullName>
    </submittedName>
</protein>
<reference evidence="2" key="1">
    <citation type="journal article" date="2019" name="bioRxiv">
        <title>The Genome of the Zebra Mussel, Dreissena polymorpha: A Resource for Invasive Species Research.</title>
        <authorList>
            <person name="McCartney M.A."/>
            <person name="Auch B."/>
            <person name="Kono T."/>
            <person name="Mallez S."/>
            <person name="Zhang Y."/>
            <person name="Obille A."/>
            <person name="Becker A."/>
            <person name="Abrahante J.E."/>
            <person name="Garbe J."/>
            <person name="Badalamenti J.P."/>
            <person name="Herman A."/>
            <person name="Mangelson H."/>
            <person name="Liachko I."/>
            <person name="Sullivan S."/>
            <person name="Sone E.D."/>
            <person name="Koren S."/>
            <person name="Silverstein K.A.T."/>
            <person name="Beckman K.B."/>
            <person name="Gohl D.M."/>
        </authorList>
    </citation>
    <scope>NUCLEOTIDE SEQUENCE</scope>
    <source>
        <strain evidence="2">Duluth1</strain>
        <tissue evidence="2">Whole animal</tissue>
    </source>
</reference>
<gene>
    <name evidence="2" type="ORF">DPMN_133716</name>
</gene>
<feature type="compositionally biased region" description="Polar residues" evidence="1">
    <location>
        <begin position="159"/>
        <end position="184"/>
    </location>
</feature>
<feature type="compositionally biased region" description="Polar residues" evidence="1">
    <location>
        <begin position="141"/>
        <end position="150"/>
    </location>
</feature>
<evidence type="ECO:0000313" key="3">
    <source>
        <dbReference type="Proteomes" id="UP000828390"/>
    </source>
</evidence>
<reference evidence="2" key="2">
    <citation type="submission" date="2020-11" db="EMBL/GenBank/DDBJ databases">
        <authorList>
            <person name="McCartney M.A."/>
            <person name="Auch B."/>
            <person name="Kono T."/>
            <person name="Mallez S."/>
            <person name="Becker A."/>
            <person name="Gohl D.M."/>
            <person name="Silverstein K.A.T."/>
            <person name="Koren S."/>
            <person name="Bechman K.B."/>
            <person name="Herman A."/>
            <person name="Abrahante J.E."/>
            <person name="Garbe J."/>
        </authorList>
    </citation>
    <scope>NUCLEOTIDE SEQUENCE</scope>
    <source>
        <strain evidence="2">Duluth1</strain>
        <tissue evidence="2">Whole animal</tissue>
    </source>
</reference>
<feature type="compositionally biased region" description="Low complexity" evidence="1">
    <location>
        <begin position="95"/>
        <end position="119"/>
    </location>
</feature>
<feature type="region of interest" description="Disordered" evidence="1">
    <location>
        <begin position="90"/>
        <end position="184"/>
    </location>
</feature>
<comment type="caution">
    <text evidence="2">The sequence shown here is derived from an EMBL/GenBank/DDBJ whole genome shotgun (WGS) entry which is preliminary data.</text>
</comment>
<evidence type="ECO:0000256" key="1">
    <source>
        <dbReference type="SAM" id="MobiDB-lite"/>
    </source>
</evidence>
<keyword evidence="3" id="KW-1185">Reference proteome</keyword>
<dbReference type="Proteomes" id="UP000828390">
    <property type="component" value="Unassembled WGS sequence"/>
</dbReference>
<proteinExistence type="predicted"/>
<name>A0A9D4JE87_DREPO</name>
<organism evidence="2 3">
    <name type="scientific">Dreissena polymorpha</name>
    <name type="common">Zebra mussel</name>
    <name type="synonym">Mytilus polymorpha</name>
    <dbReference type="NCBI Taxonomy" id="45954"/>
    <lineage>
        <taxon>Eukaryota</taxon>
        <taxon>Metazoa</taxon>
        <taxon>Spiralia</taxon>
        <taxon>Lophotrochozoa</taxon>
        <taxon>Mollusca</taxon>
        <taxon>Bivalvia</taxon>
        <taxon>Autobranchia</taxon>
        <taxon>Heteroconchia</taxon>
        <taxon>Euheterodonta</taxon>
        <taxon>Imparidentia</taxon>
        <taxon>Neoheterodontei</taxon>
        <taxon>Myida</taxon>
        <taxon>Dreissenoidea</taxon>
        <taxon>Dreissenidae</taxon>
        <taxon>Dreissena</taxon>
    </lineage>
</organism>
<evidence type="ECO:0000313" key="2">
    <source>
        <dbReference type="EMBL" id="KAH3805413.1"/>
    </source>
</evidence>
<sequence length="184" mass="19998">MSASSPAPRPANTGGKANTTPSIDNRLILTAKHNKNHQPVNLSPYVGNGNMSPAVSEAAEVTSSNNHIAMQQQELLKKQIQQLIQLKVKQELKKQQQQQQQQQQAKLQQQNKQSQQQQQRLPPVAAAGQKNGAKKPADINGEQNSLNHGNAKNALNAKPTVQLNNSKETGSASLRTEPVVNQNN</sequence>
<dbReference type="EMBL" id="JAIWYP010000006">
    <property type="protein sequence ID" value="KAH3805413.1"/>
    <property type="molecule type" value="Genomic_DNA"/>
</dbReference>
<feature type="region of interest" description="Disordered" evidence="1">
    <location>
        <begin position="1"/>
        <end position="24"/>
    </location>
</feature>
<accession>A0A9D4JE87</accession>